<dbReference type="EMBL" id="CP128397">
    <property type="protein sequence ID" value="WZN38623.1"/>
    <property type="molecule type" value="Genomic_DNA"/>
</dbReference>
<name>A0ABZ2YFG6_9MOLU</name>
<evidence type="ECO:0000313" key="1">
    <source>
        <dbReference type="EMBL" id="WZN38623.1"/>
    </source>
</evidence>
<dbReference type="Proteomes" id="UP001470586">
    <property type="component" value="Chromosome"/>
</dbReference>
<protein>
    <submittedName>
        <fullName evidence="1">Uncharacterized protein</fullName>
    </submittedName>
</protein>
<reference evidence="1" key="1">
    <citation type="submission" date="2023-06" db="EMBL/GenBank/DDBJ databases">
        <title>Complete Genome of Candidatus Phytoplasma asteris M33.</title>
        <authorList>
            <person name="Toth R."/>
            <person name="Ilic A.-M."/>
            <person name="Huettel B."/>
            <person name="Duduk B."/>
            <person name="Kube M."/>
        </authorList>
    </citation>
    <scope>NUCLEOTIDE SEQUENCE [LARGE SCALE GENOMIC DNA]</scope>
    <source>
        <strain evidence="1">M33</strain>
    </source>
</reference>
<gene>
    <name evidence="1" type="ORF">M33023_04840</name>
</gene>
<accession>A0ABZ2YFG6</accession>
<keyword evidence="2" id="KW-1185">Reference proteome</keyword>
<sequence length="45" mass="5589">MQLYMCYMNKTAQLLPNQVYIKRFRVWGNNLRQPFNHFNHSRRSS</sequence>
<organism evidence="1 2">
    <name type="scientific">Candidatus Phytoplasma asteris</name>
    <dbReference type="NCBI Taxonomy" id="85620"/>
    <lineage>
        <taxon>Bacteria</taxon>
        <taxon>Bacillati</taxon>
        <taxon>Mycoplasmatota</taxon>
        <taxon>Mollicutes</taxon>
        <taxon>Acholeplasmatales</taxon>
        <taxon>Acholeplasmataceae</taxon>
        <taxon>Candidatus Phytoplasma</taxon>
        <taxon>16SrI (Aster yellows group)</taxon>
    </lineage>
</organism>
<proteinExistence type="predicted"/>
<evidence type="ECO:0000313" key="2">
    <source>
        <dbReference type="Proteomes" id="UP001470586"/>
    </source>
</evidence>